<dbReference type="Proteomes" id="UP001370100">
    <property type="component" value="Unassembled WGS sequence"/>
</dbReference>
<sequence length="448" mass="48698">MFRTLARLLSVSPSDPPNADGLYTVHPLQLSRWLEEAWAQGGQANWPGFATGTQGLQEPTAITEETVRRIALPDEVNGGLLDALRSGVDVPGEFSPAPARGIGGTLALPWDHLIYAYLVESTGVAEVVREVVRRYVVGETLEAVSNTTYSWLRATEELFFRDPPLFAVTSTVSALRPEPVINRRNAYWRMFGMDLPHAPAGIDGQPWKTDVGPTANLGFTDVWVEFLRQVWLAIENDSNAVGANPTDSSYIAYLARTLQEMMGMRRRSGMLAREEFTYVTTMSWFHLLVETDNQVVADLQAGVGAIGNAADRLSRIAQRVGIAPPRRARELFELADLVSPILIFIEAGRFTDPGDAELLYRRGSSPPVIRETMNRLIDLWQSATGQSLKDAGVRVSTPAAPSSQPLRLPDTSSPVSPVSPGTTASSNGTGPPVAPATTTNGVRPPARL</sequence>
<keyword evidence="3" id="KW-1185">Reference proteome</keyword>
<proteinExistence type="predicted"/>
<gene>
    <name evidence="2" type="ORF">WCD41_07645</name>
</gene>
<dbReference type="EMBL" id="JBBEGL010000002">
    <property type="protein sequence ID" value="MEJ2886323.1"/>
    <property type="molecule type" value="Genomic_DNA"/>
</dbReference>
<name>A0ABU8N1Q0_9PSEU</name>
<accession>A0ABU8N1Q0</accession>
<evidence type="ECO:0000313" key="2">
    <source>
        <dbReference type="EMBL" id="MEJ2886323.1"/>
    </source>
</evidence>
<reference evidence="2 3" key="1">
    <citation type="submission" date="2024-03" db="EMBL/GenBank/DDBJ databases">
        <title>Actinomycetospora sp. OC33-EN06, a novel actinomycete isolated from wild orchid (Aerides multiflora).</title>
        <authorList>
            <person name="Suriyachadkun C."/>
        </authorList>
    </citation>
    <scope>NUCLEOTIDE SEQUENCE [LARGE SCALE GENOMIC DNA]</scope>
    <source>
        <strain evidence="2 3">OC33-EN06</strain>
    </source>
</reference>
<evidence type="ECO:0000256" key="1">
    <source>
        <dbReference type="SAM" id="MobiDB-lite"/>
    </source>
</evidence>
<evidence type="ECO:0000313" key="3">
    <source>
        <dbReference type="Proteomes" id="UP001370100"/>
    </source>
</evidence>
<comment type="caution">
    <text evidence="2">The sequence shown here is derived from an EMBL/GenBank/DDBJ whole genome shotgun (WGS) entry which is preliminary data.</text>
</comment>
<organism evidence="2 3">
    <name type="scientific">Actinomycetospora aeridis</name>
    <dbReference type="NCBI Taxonomy" id="3129231"/>
    <lineage>
        <taxon>Bacteria</taxon>
        <taxon>Bacillati</taxon>
        <taxon>Actinomycetota</taxon>
        <taxon>Actinomycetes</taxon>
        <taxon>Pseudonocardiales</taxon>
        <taxon>Pseudonocardiaceae</taxon>
        <taxon>Actinomycetospora</taxon>
    </lineage>
</organism>
<protein>
    <submittedName>
        <fullName evidence="2">Uncharacterized protein</fullName>
    </submittedName>
</protein>
<feature type="compositionally biased region" description="Low complexity" evidence="1">
    <location>
        <begin position="411"/>
        <end position="442"/>
    </location>
</feature>
<feature type="region of interest" description="Disordered" evidence="1">
    <location>
        <begin position="390"/>
        <end position="448"/>
    </location>
</feature>
<dbReference type="RefSeq" id="WP_337712809.1">
    <property type="nucleotide sequence ID" value="NZ_JBBEGL010000002.1"/>
</dbReference>